<evidence type="ECO:0000313" key="3">
    <source>
        <dbReference type="EMBL" id="CAB4307138.1"/>
    </source>
</evidence>
<reference evidence="5" key="1">
    <citation type="journal article" date="2020" name="Genome Biol.">
        <title>Gamete binning: chromosome-level and haplotype-resolved genome assembly enabled by high-throughput single-cell sequencing of gamete genomes.</title>
        <authorList>
            <person name="Campoy J.A."/>
            <person name="Sun H."/>
            <person name="Goel M."/>
            <person name="Jiao W.-B."/>
            <person name="Folz-Donahue K."/>
            <person name="Wang N."/>
            <person name="Rubio M."/>
            <person name="Liu C."/>
            <person name="Kukat C."/>
            <person name="Ruiz D."/>
            <person name="Huettel B."/>
            <person name="Schneeberger K."/>
        </authorList>
    </citation>
    <scope>NUCLEOTIDE SEQUENCE [LARGE SCALE GENOMIC DNA]</scope>
    <source>
        <strain evidence="5">cv. Rojo Pasion</strain>
    </source>
</reference>
<evidence type="ECO:0000313" key="5">
    <source>
        <dbReference type="Proteomes" id="UP000507245"/>
    </source>
</evidence>
<protein>
    <recommendedName>
        <fullName evidence="1">BSD domain-containing protein</fullName>
    </recommendedName>
</protein>
<dbReference type="PROSITE" id="PS50858">
    <property type="entry name" value="BSD"/>
    <property type="match status" value="1"/>
</dbReference>
<evidence type="ECO:0000313" key="4">
    <source>
        <dbReference type="Proteomes" id="UP000507222"/>
    </source>
</evidence>
<gene>
    <name evidence="2" type="ORF">CURHAP_LOCUS25976</name>
    <name evidence="3" type="ORF">ORAREDHAP_LOCUS25630</name>
</gene>
<dbReference type="PANTHER" id="PTHR12856">
    <property type="entry name" value="TRANSCRIPTION INITIATION FACTOR IIH-RELATED"/>
    <property type="match status" value="1"/>
</dbReference>
<dbReference type="GO" id="GO:0000439">
    <property type="term" value="C:transcription factor TFIIH core complex"/>
    <property type="evidence" value="ECO:0007669"/>
    <property type="project" value="InterPro"/>
</dbReference>
<reference evidence="2 4" key="2">
    <citation type="submission" date="2020-05" db="EMBL/GenBank/DDBJ databases">
        <authorList>
            <person name="Campoy J."/>
            <person name="Schneeberger K."/>
            <person name="Spophaly S."/>
        </authorList>
    </citation>
    <scope>NUCLEOTIDE SEQUENCE [LARGE SCALE GENOMIC DNA]</scope>
    <source>
        <strain evidence="2">PruArmRojPasFocal</strain>
    </source>
</reference>
<dbReference type="EMBL" id="CAEKDK010000004">
    <property type="protein sequence ID" value="CAB4276744.1"/>
    <property type="molecule type" value="Genomic_DNA"/>
</dbReference>
<name>A0A6J5UNC7_PRUAR</name>
<dbReference type="SUPFAM" id="SSF50729">
    <property type="entry name" value="PH domain-like"/>
    <property type="match status" value="1"/>
</dbReference>
<feature type="domain" description="BSD" evidence="1">
    <location>
        <begin position="106"/>
        <end position="154"/>
    </location>
</feature>
<dbReference type="OrthoDB" id="1736384at2759"/>
<dbReference type="AlphaFoldDB" id="A0A6J5UNC7"/>
<organism evidence="2 4">
    <name type="scientific">Prunus armeniaca</name>
    <name type="common">Apricot</name>
    <name type="synonym">Armeniaca vulgaris</name>
    <dbReference type="NCBI Taxonomy" id="36596"/>
    <lineage>
        <taxon>Eukaryota</taxon>
        <taxon>Viridiplantae</taxon>
        <taxon>Streptophyta</taxon>
        <taxon>Embryophyta</taxon>
        <taxon>Tracheophyta</taxon>
        <taxon>Spermatophyta</taxon>
        <taxon>Magnoliopsida</taxon>
        <taxon>eudicotyledons</taxon>
        <taxon>Gunneridae</taxon>
        <taxon>Pentapetalae</taxon>
        <taxon>rosids</taxon>
        <taxon>fabids</taxon>
        <taxon>Rosales</taxon>
        <taxon>Rosaceae</taxon>
        <taxon>Amygdaloideae</taxon>
        <taxon>Amygdaleae</taxon>
        <taxon>Prunus</taxon>
    </lineage>
</organism>
<dbReference type="Proteomes" id="UP000507222">
    <property type="component" value="Unassembled WGS sequence"/>
</dbReference>
<accession>A0A6J5UNC7</accession>
<dbReference type="EMBL" id="CAEKKB010000004">
    <property type="protein sequence ID" value="CAB4307138.1"/>
    <property type="molecule type" value="Genomic_DNA"/>
</dbReference>
<evidence type="ECO:0000313" key="2">
    <source>
        <dbReference type="EMBL" id="CAB4276744.1"/>
    </source>
</evidence>
<dbReference type="Gene3D" id="6.10.140.1200">
    <property type="match status" value="1"/>
</dbReference>
<dbReference type="InterPro" id="IPR035925">
    <property type="entry name" value="BSD_dom_sf"/>
</dbReference>
<dbReference type="Proteomes" id="UP000507245">
    <property type="component" value="Unassembled WGS sequence"/>
</dbReference>
<proteinExistence type="predicted"/>
<dbReference type="InterPro" id="IPR027079">
    <property type="entry name" value="Tfb1/GTF2H1"/>
</dbReference>
<keyword evidence="5" id="KW-1185">Reference proteome</keyword>
<dbReference type="InterPro" id="IPR005607">
    <property type="entry name" value="BSD_dom"/>
</dbReference>
<evidence type="ECO:0000259" key="1">
    <source>
        <dbReference type="PROSITE" id="PS50858"/>
    </source>
</evidence>
<sequence>MSCRQVVKRVNYKAKVREPGTPGVLIMTDNKFAFRPNGHTSAAKPALDVELKQIIGIKNTEEGGDIPPWLHLSEKDKTYIFEFASFCDLHECREFVANALAKCRQAAKPTSSDEQISTTEIMHLMKLLQEDSELQRLHVQYVISGVLTEAEFWAARKKFCDYGDSNPKPKQRVVLKAQ</sequence>
<dbReference type="GO" id="GO:0006351">
    <property type="term" value="P:DNA-templated transcription"/>
    <property type="evidence" value="ECO:0007669"/>
    <property type="project" value="InterPro"/>
</dbReference>
<dbReference type="SUPFAM" id="SSF140383">
    <property type="entry name" value="BSD domain-like"/>
    <property type="match status" value="1"/>
</dbReference>
<dbReference type="GO" id="GO:0006289">
    <property type="term" value="P:nucleotide-excision repair"/>
    <property type="evidence" value="ECO:0007669"/>
    <property type="project" value="InterPro"/>
</dbReference>